<evidence type="ECO:0000256" key="1">
    <source>
        <dbReference type="SAM" id="MobiDB-lite"/>
    </source>
</evidence>
<feature type="region of interest" description="Disordered" evidence="1">
    <location>
        <begin position="50"/>
        <end position="105"/>
    </location>
</feature>
<dbReference type="EMBL" id="KB446536">
    <property type="protein sequence ID" value="EME46996.1"/>
    <property type="molecule type" value="Genomic_DNA"/>
</dbReference>
<name>N1PU61_DOTSN</name>
<sequence>MTMASSRNLQRAFSELLSLPPHVAEDLRPHVQANMPQLWSSFFKESSLYAHTPKPTPSSPPPLYSDPTQIGSDNTRLSAPRNLSPHSTKRISPSFQANDGISEDL</sequence>
<dbReference type="AlphaFoldDB" id="N1PU61"/>
<feature type="compositionally biased region" description="Polar residues" evidence="1">
    <location>
        <begin position="84"/>
        <end position="99"/>
    </location>
</feature>
<reference evidence="2 3" key="2">
    <citation type="journal article" date="2012" name="PLoS Pathog.">
        <title>Diverse lifestyles and strategies of plant pathogenesis encoded in the genomes of eighteen Dothideomycetes fungi.</title>
        <authorList>
            <person name="Ohm R.A."/>
            <person name="Feau N."/>
            <person name="Henrissat B."/>
            <person name="Schoch C.L."/>
            <person name="Horwitz B.A."/>
            <person name="Barry K.W."/>
            <person name="Condon B.J."/>
            <person name="Copeland A.C."/>
            <person name="Dhillon B."/>
            <person name="Glaser F."/>
            <person name="Hesse C.N."/>
            <person name="Kosti I."/>
            <person name="LaButti K."/>
            <person name="Lindquist E.A."/>
            <person name="Lucas S."/>
            <person name="Salamov A.A."/>
            <person name="Bradshaw R.E."/>
            <person name="Ciuffetti L."/>
            <person name="Hamelin R.C."/>
            <person name="Kema G.H.J."/>
            <person name="Lawrence C."/>
            <person name="Scott J.A."/>
            <person name="Spatafora J.W."/>
            <person name="Turgeon B.G."/>
            <person name="de Wit P.J.G.M."/>
            <person name="Zhong S."/>
            <person name="Goodwin S.B."/>
            <person name="Grigoriev I.V."/>
        </authorList>
    </citation>
    <scope>NUCLEOTIDE SEQUENCE [LARGE SCALE GENOMIC DNA]</scope>
    <source>
        <strain evidence="3">NZE10 / CBS 128990</strain>
    </source>
</reference>
<feature type="compositionally biased region" description="Pro residues" evidence="1">
    <location>
        <begin position="54"/>
        <end position="64"/>
    </location>
</feature>
<evidence type="ECO:0000313" key="3">
    <source>
        <dbReference type="Proteomes" id="UP000016933"/>
    </source>
</evidence>
<organism evidence="2 3">
    <name type="scientific">Dothistroma septosporum (strain NZE10 / CBS 128990)</name>
    <name type="common">Red band needle blight fungus</name>
    <name type="synonym">Mycosphaerella pini</name>
    <dbReference type="NCBI Taxonomy" id="675120"/>
    <lineage>
        <taxon>Eukaryota</taxon>
        <taxon>Fungi</taxon>
        <taxon>Dikarya</taxon>
        <taxon>Ascomycota</taxon>
        <taxon>Pezizomycotina</taxon>
        <taxon>Dothideomycetes</taxon>
        <taxon>Dothideomycetidae</taxon>
        <taxon>Mycosphaerellales</taxon>
        <taxon>Mycosphaerellaceae</taxon>
        <taxon>Dothistroma</taxon>
    </lineage>
</organism>
<evidence type="ECO:0000313" key="2">
    <source>
        <dbReference type="EMBL" id="EME46996.1"/>
    </source>
</evidence>
<gene>
    <name evidence="2" type="ORF">DOTSEDRAFT_31514</name>
</gene>
<reference evidence="3" key="1">
    <citation type="journal article" date="2012" name="PLoS Genet.">
        <title>The genomes of the fungal plant pathogens Cladosporium fulvum and Dothistroma septosporum reveal adaptation to different hosts and lifestyles but also signatures of common ancestry.</title>
        <authorList>
            <person name="de Wit P.J.G.M."/>
            <person name="van der Burgt A."/>
            <person name="Oekmen B."/>
            <person name="Stergiopoulos I."/>
            <person name="Abd-Elsalam K.A."/>
            <person name="Aerts A.L."/>
            <person name="Bahkali A.H."/>
            <person name="Beenen H.G."/>
            <person name="Chettri P."/>
            <person name="Cox M.P."/>
            <person name="Datema E."/>
            <person name="de Vries R.P."/>
            <person name="Dhillon B."/>
            <person name="Ganley A.R."/>
            <person name="Griffiths S.A."/>
            <person name="Guo Y."/>
            <person name="Hamelin R.C."/>
            <person name="Henrissat B."/>
            <person name="Kabir M.S."/>
            <person name="Jashni M.K."/>
            <person name="Kema G."/>
            <person name="Klaubauf S."/>
            <person name="Lapidus A."/>
            <person name="Levasseur A."/>
            <person name="Lindquist E."/>
            <person name="Mehrabi R."/>
            <person name="Ohm R.A."/>
            <person name="Owen T.J."/>
            <person name="Salamov A."/>
            <person name="Schwelm A."/>
            <person name="Schijlen E."/>
            <person name="Sun H."/>
            <person name="van den Burg H.A."/>
            <person name="van Ham R.C.H.J."/>
            <person name="Zhang S."/>
            <person name="Goodwin S.B."/>
            <person name="Grigoriev I.V."/>
            <person name="Collemare J."/>
            <person name="Bradshaw R.E."/>
        </authorList>
    </citation>
    <scope>NUCLEOTIDE SEQUENCE [LARGE SCALE GENOMIC DNA]</scope>
    <source>
        <strain evidence="3">NZE10 / CBS 128990</strain>
    </source>
</reference>
<accession>N1PU61</accession>
<proteinExistence type="predicted"/>
<dbReference type="Proteomes" id="UP000016933">
    <property type="component" value="Unassembled WGS sequence"/>
</dbReference>
<keyword evidence="3" id="KW-1185">Reference proteome</keyword>
<dbReference type="HOGENOM" id="CLU_2236515_0_0_1"/>
<protein>
    <submittedName>
        <fullName evidence="2">Uncharacterized protein</fullName>
    </submittedName>
</protein>